<protein>
    <submittedName>
        <fullName evidence="1">Uncharacterized protein</fullName>
    </submittedName>
</protein>
<reference evidence="1" key="2">
    <citation type="submission" date="2015-07" db="EMBL/GenBank/DDBJ databases">
        <authorList>
            <person name="Noorani M."/>
        </authorList>
    </citation>
    <scope>NUCLEOTIDE SEQUENCE</scope>
    <source>
        <strain evidence="1">Yugu1</strain>
    </source>
</reference>
<organism evidence="1">
    <name type="scientific">Setaria italica</name>
    <name type="common">Foxtail millet</name>
    <name type="synonym">Panicum italicum</name>
    <dbReference type="NCBI Taxonomy" id="4555"/>
    <lineage>
        <taxon>Eukaryota</taxon>
        <taxon>Viridiplantae</taxon>
        <taxon>Streptophyta</taxon>
        <taxon>Embryophyta</taxon>
        <taxon>Tracheophyta</taxon>
        <taxon>Spermatophyta</taxon>
        <taxon>Magnoliopsida</taxon>
        <taxon>Liliopsida</taxon>
        <taxon>Poales</taxon>
        <taxon>Poaceae</taxon>
        <taxon>PACMAD clade</taxon>
        <taxon>Panicoideae</taxon>
        <taxon>Panicodae</taxon>
        <taxon>Paniceae</taxon>
        <taxon>Cenchrinae</taxon>
        <taxon>Setaria</taxon>
    </lineage>
</organism>
<gene>
    <name evidence="1" type="ORF">SETIT_4G054700v2</name>
</gene>
<evidence type="ECO:0000313" key="1">
    <source>
        <dbReference type="EMBL" id="RCV20426.1"/>
    </source>
</evidence>
<reference evidence="1" key="1">
    <citation type="journal article" date="2012" name="Nat. Biotechnol.">
        <title>Reference genome sequence of the model plant Setaria.</title>
        <authorList>
            <person name="Bennetzen J.L."/>
            <person name="Schmutz J."/>
            <person name="Wang H."/>
            <person name="Percifield R."/>
            <person name="Hawkins J."/>
            <person name="Pontaroli A.C."/>
            <person name="Estep M."/>
            <person name="Feng L."/>
            <person name="Vaughn J.N."/>
            <person name="Grimwood J."/>
            <person name="Jenkins J."/>
            <person name="Barry K."/>
            <person name="Lindquist E."/>
            <person name="Hellsten U."/>
            <person name="Deshpande S."/>
            <person name="Wang X."/>
            <person name="Wu X."/>
            <person name="Mitros T."/>
            <person name="Triplett J."/>
            <person name="Yang X."/>
            <person name="Ye C.Y."/>
            <person name="Mauro-Herrera M."/>
            <person name="Wang L."/>
            <person name="Li P."/>
            <person name="Sharma M."/>
            <person name="Sharma R."/>
            <person name="Ronald P.C."/>
            <person name="Panaud O."/>
            <person name="Kellogg E.A."/>
            <person name="Brutnell T.P."/>
            <person name="Doust A.N."/>
            <person name="Tuskan G.A."/>
            <person name="Rokhsar D."/>
            <person name="Devos K.M."/>
        </authorList>
    </citation>
    <scope>NUCLEOTIDE SEQUENCE [LARGE SCALE GENOMIC DNA]</scope>
    <source>
        <strain evidence="1">Yugu1</strain>
    </source>
</reference>
<proteinExistence type="predicted"/>
<dbReference type="AlphaFoldDB" id="A0A368QR30"/>
<name>A0A368QR30_SETIT</name>
<sequence>MASCSLNPPSPVVLAAAPPKPLWRNLIVLFAGLARPGRLSALLRSTRSAPALRRALRHRRSFARCGDFPCSSLFFLDVHSAGLQRFTMCILIFFPSMSSA</sequence>
<dbReference type="EMBL" id="CM003531">
    <property type="protein sequence ID" value="RCV20426.1"/>
    <property type="molecule type" value="Genomic_DNA"/>
</dbReference>
<accession>A0A368QR30</accession>